<evidence type="ECO:0000313" key="3">
    <source>
        <dbReference type="EMBL" id="ACL43853.1"/>
    </source>
</evidence>
<protein>
    <submittedName>
        <fullName evidence="3">Ycf66 family protein</fullName>
    </submittedName>
</protein>
<dbReference type="HOGENOM" id="CLU_076895_0_0_3"/>
<dbReference type="InterPro" id="IPR010004">
    <property type="entry name" value="Uncharacterised_Ycf66"/>
</dbReference>
<feature type="transmembrane region" description="Helical" evidence="2">
    <location>
        <begin position="6"/>
        <end position="26"/>
    </location>
</feature>
<proteinExistence type="predicted"/>
<accession>B8HPJ2</accession>
<evidence type="ECO:0000256" key="2">
    <source>
        <dbReference type="SAM" id="Phobius"/>
    </source>
</evidence>
<evidence type="ECO:0000256" key="1">
    <source>
        <dbReference type="SAM" id="MobiDB-lite"/>
    </source>
</evidence>
<name>B8HPJ2_CYAP4</name>
<dbReference type="OrthoDB" id="421362at2"/>
<feature type="transmembrane region" description="Helical" evidence="2">
    <location>
        <begin position="62"/>
        <end position="79"/>
    </location>
</feature>
<organism evidence="3">
    <name type="scientific">Cyanothece sp. (strain PCC 7425 / ATCC 29141)</name>
    <dbReference type="NCBI Taxonomy" id="395961"/>
    <lineage>
        <taxon>Bacteria</taxon>
        <taxon>Bacillati</taxon>
        <taxon>Cyanobacteriota</taxon>
        <taxon>Cyanophyceae</taxon>
        <taxon>Gomontiellales</taxon>
        <taxon>Cyanothecaceae</taxon>
        <taxon>Cyanothece</taxon>
    </lineage>
</organism>
<sequence>MVNVGLSPGSILGLVVAVAGAALYFLRSMRPELARDPDIFFSAVGLLCGGILFFQGWRLDPILLFGQLLLTGASIYFAIDNIRLRGVATEQARRNTPIVDEERPVSRVYRAELDELEPVEEDIPPVRRIRSARDTASRARSAYVDELEGEAPSVRRSSSRRPSRSSSGPSSDRSARFNTAAEDRDSRPPKRRSSRSESGYAETDWWEEPADNPPPSDRRSRGSRSGPKERSPEVSSRPRRPRPSSGPDSSKQGDYVDYQPLDYKDYSEPDNSANFDDEP</sequence>
<keyword evidence="2" id="KW-1133">Transmembrane helix</keyword>
<dbReference type="KEGG" id="cyn:Cyan7425_1483"/>
<reference evidence="3" key="1">
    <citation type="submission" date="2009-01" db="EMBL/GenBank/DDBJ databases">
        <title>Complete sequence of chromosome Cyanothece sp. PCC 7425.</title>
        <authorList>
            <consortium name="US DOE Joint Genome Institute"/>
            <person name="Lucas S."/>
            <person name="Copeland A."/>
            <person name="Lapidus A."/>
            <person name="Glavina del Rio T."/>
            <person name="Dalin E."/>
            <person name="Tice H."/>
            <person name="Bruce D."/>
            <person name="Goodwin L."/>
            <person name="Pitluck S."/>
            <person name="Sims D."/>
            <person name="Meineke L."/>
            <person name="Brettin T."/>
            <person name="Detter J.C."/>
            <person name="Han C."/>
            <person name="Larimer F."/>
            <person name="Land M."/>
            <person name="Hauser L."/>
            <person name="Kyrpides N."/>
            <person name="Ovchinnikova G."/>
            <person name="Liberton M."/>
            <person name="Stoeckel J."/>
            <person name="Banerjee A."/>
            <person name="Singh A."/>
            <person name="Page L."/>
            <person name="Sato H."/>
            <person name="Zhao L."/>
            <person name="Sherman L."/>
            <person name="Pakrasi H."/>
            <person name="Richardson P."/>
        </authorList>
    </citation>
    <scope>NUCLEOTIDE SEQUENCE</scope>
    <source>
        <strain evidence="3">PCC 7425</strain>
    </source>
</reference>
<feature type="compositionally biased region" description="Polar residues" evidence="1">
    <location>
        <begin position="269"/>
        <end position="279"/>
    </location>
</feature>
<dbReference type="STRING" id="395961.Cyan7425_1483"/>
<feature type="region of interest" description="Disordered" evidence="1">
    <location>
        <begin position="132"/>
        <end position="279"/>
    </location>
</feature>
<keyword evidence="2" id="KW-0812">Transmembrane</keyword>
<keyword evidence="2" id="KW-0472">Membrane</keyword>
<gene>
    <name evidence="3" type="ordered locus">Cyan7425_1483</name>
</gene>
<dbReference type="eggNOG" id="ENOG502ZMRW">
    <property type="taxonomic scope" value="Bacteria"/>
</dbReference>
<dbReference type="EMBL" id="CP001344">
    <property type="protein sequence ID" value="ACL43853.1"/>
    <property type="molecule type" value="Genomic_DNA"/>
</dbReference>
<feature type="compositionally biased region" description="Basic and acidic residues" evidence="1">
    <location>
        <begin position="216"/>
        <end position="232"/>
    </location>
</feature>
<feature type="transmembrane region" description="Helical" evidence="2">
    <location>
        <begin position="38"/>
        <end position="56"/>
    </location>
</feature>
<dbReference type="AlphaFoldDB" id="B8HPJ2"/>
<dbReference type="Pfam" id="PF07444">
    <property type="entry name" value="Ycf66_N"/>
    <property type="match status" value="1"/>
</dbReference>